<sequence length="433" mass="48533">MTNPYSFNFLLLDYVWIHEKIVPSAYAKRSSRVLYKGYSNCREESIRIQKFRMNPAKPAPTKLGRYRQLSPRAAIHVSPLALGTMTMGNKWSALGMAAMEKESSFKLLDAYFDAGGNHIDTANAYQSGESEMCIGEWAEARGIRDQLVIATKYTFPFTLGDASIKQHELYLGNNTKSMRLSLEASLKKLRTTYVDIFYVHVWDLHTSVEELMDSLHILVLSGKVLYLGISDSPAWFVAKANEYAKAHGKTPFVVFQAPYSVVRREIEREILPMCRHEGIALTLWSVLAEGHIRTDAEEERRRVSGEKGRSTHGPWERTEDEKKMCTALEVVAQQVGAKHITAVAIAYALHKAPYIYPIIGGRTPEQLMANIEALDITLTDEHLAYIDGILPFDKGFLARFVGEYGGAPGVLGRHSAFDHQPLARPIQPAPASK</sequence>
<dbReference type="AlphaFoldDB" id="A0A8H6XYJ1"/>
<accession>A0A8H6XYJ1</accession>
<feature type="domain" description="NADP-dependent oxidoreductase" evidence="4">
    <location>
        <begin position="79"/>
        <end position="389"/>
    </location>
</feature>
<keyword evidence="1" id="KW-0521">NADP</keyword>
<name>A0A8H6XYJ1_9AGAR</name>
<keyword evidence="6" id="KW-1185">Reference proteome</keyword>
<dbReference type="PANTHER" id="PTHR43364:SF7">
    <property type="entry name" value="NADP-DEPENDENT OXIDOREDUCTASE DOMAIN-CONTAINING PROTEIN-RELATED"/>
    <property type="match status" value="1"/>
</dbReference>
<protein>
    <submittedName>
        <fullName evidence="5">Aryl-alcohol dehydrogenase</fullName>
    </submittedName>
</protein>
<gene>
    <name evidence="5" type="ORF">MVEN_01411900</name>
</gene>
<organism evidence="5 6">
    <name type="scientific">Mycena venus</name>
    <dbReference type="NCBI Taxonomy" id="2733690"/>
    <lineage>
        <taxon>Eukaryota</taxon>
        <taxon>Fungi</taxon>
        <taxon>Dikarya</taxon>
        <taxon>Basidiomycota</taxon>
        <taxon>Agaricomycotina</taxon>
        <taxon>Agaricomycetes</taxon>
        <taxon>Agaricomycetidae</taxon>
        <taxon>Agaricales</taxon>
        <taxon>Marasmiineae</taxon>
        <taxon>Mycenaceae</taxon>
        <taxon>Mycena</taxon>
    </lineage>
</organism>
<dbReference type="Pfam" id="PF00248">
    <property type="entry name" value="Aldo_ket_red"/>
    <property type="match status" value="1"/>
</dbReference>
<dbReference type="OrthoDB" id="48988at2759"/>
<feature type="region of interest" description="Disordered" evidence="3">
    <location>
        <begin position="297"/>
        <end position="318"/>
    </location>
</feature>
<evidence type="ECO:0000256" key="2">
    <source>
        <dbReference type="ARBA" id="ARBA00038157"/>
    </source>
</evidence>
<dbReference type="SUPFAM" id="SSF51430">
    <property type="entry name" value="NAD(P)-linked oxidoreductase"/>
    <property type="match status" value="1"/>
</dbReference>
<dbReference type="EMBL" id="JACAZI010000011">
    <property type="protein sequence ID" value="KAF7348916.1"/>
    <property type="molecule type" value="Genomic_DNA"/>
</dbReference>
<dbReference type="Gene3D" id="3.20.20.100">
    <property type="entry name" value="NADP-dependent oxidoreductase domain"/>
    <property type="match status" value="1"/>
</dbReference>
<comment type="caution">
    <text evidence="5">The sequence shown here is derived from an EMBL/GenBank/DDBJ whole genome shotgun (WGS) entry which is preliminary data.</text>
</comment>
<evidence type="ECO:0000256" key="3">
    <source>
        <dbReference type="SAM" id="MobiDB-lite"/>
    </source>
</evidence>
<dbReference type="InterPro" id="IPR023210">
    <property type="entry name" value="NADP_OxRdtase_dom"/>
</dbReference>
<evidence type="ECO:0000313" key="6">
    <source>
        <dbReference type="Proteomes" id="UP000620124"/>
    </source>
</evidence>
<dbReference type="InterPro" id="IPR036812">
    <property type="entry name" value="NAD(P)_OxRdtase_dom_sf"/>
</dbReference>
<reference evidence="5" key="1">
    <citation type="submission" date="2020-05" db="EMBL/GenBank/DDBJ databases">
        <title>Mycena genomes resolve the evolution of fungal bioluminescence.</title>
        <authorList>
            <person name="Tsai I.J."/>
        </authorList>
    </citation>
    <scope>NUCLEOTIDE SEQUENCE</scope>
    <source>
        <strain evidence="5">CCC161011</strain>
    </source>
</reference>
<evidence type="ECO:0000313" key="5">
    <source>
        <dbReference type="EMBL" id="KAF7348916.1"/>
    </source>
</evidence>
<dbReference type="InterPro" id="IPR050523">
    <property type="entry name" value="AKR_Detox_Biosynth"/>
</dbReference>
<comment type="similarity">
    <text evidence="2">Belongs to the aldo/keto reductase family. Aldo/keto reductase 2 subfamily.</text>
</comment>
<dbReference type="Proteomes" id="UP000620124">
    <property type="component" value="Unassembled WGS sequence"/>
</dbReference>
<evidence type="ECO:0000256" key="1">
    <source>
        <dbReference type="ARBA" id="ARBA00022857"/>
    </source>
</evidence>
<proteinExistence type="inferred from homology"/>
<evidence type="ECO:0000259" key="4">
    <source>
        <dbReference type="Pfam" id="PF00248"/>
    </source>
</evidence>
<dbReference type="PANTHER" id="PTHR43364">
    <property type="entry name" value="NADH-SPECIFIC METHYLGLYOXAL REDUCTASE-RELATED"/>
    <property type="match status" value="1"/>
</dbReference>